<evidence type="ECO:0000256" key="9">
    <source>
        <dbReference type="ARBA" id="ARBA00023002"/>
    </source>
</evidence>
<dbReference type="InterPro" id="IPR002355">
    <property type="entry name" value="Cu_oxidase_Cu_BS"/>
</dbReference>
<keyword evidence="7 12" id="KW-0479">Metal-binding</keyword>
<name>A0A8J3B916_9BACI</name>
<proteinExistence type="inferred from homology"/>
<gene>
    <name evidence="17" type="ORF">GCM10007043_08230</name>
</gene>
<feature type="domain" description="Plastocyanin-like" evidence="15">
    <location>
        <begin position="429"/>
        <end position="534"/>
    </location>
</feature>
<evidence type="ECO:0000256" key="11">
    <source>
        <dbReference type="ARBA" id="ARBA00049340"/>
    </source>
</evidence>
<dbReference type="EMBL" id="BMOF01000011">
    <property type="protein sequence ID" value="GGJ96777.1"/>
    <property type="molecule type" value="Genomic_DNA"/>
</dbReference>
<comment type="cofactor">
    <cofactor evidence="1">
        <name>Cu(+)</name>
        <dbReference type="ChEBI" id="CHEBI:49552"/>
    </cofactor>
</comment>
<accession>A0A8J3B916</accession>
<keyword evidence="14" id="KW-0732">Signal</keyword>
<dbReference type="InterPro" id="IPR008972">
    <property type="entry name" value="Cupredoxin"/>
</dbReference>
<feature type="signal peptide" evidence="14">
    <location>
        <begin position="1"/>
        <end position="26"/>
    </location>
</feature>
<evidence type="ECO:0000256" key="7">
    <source>
        <dbReference type="ARBA" id="ARBA00022723"/>
    </source>
</evidence>
<dbReference type="Pfam" id="PF07732">
    <property type="entry name" value="Cu-oxidase_3"/>
    <property type="match status" value="1"/>
</dbReference>
<evidence type="ECO:0000256" key="6">
    <source>
        <dbReference type="ARBA" id="ARBA00017290"/>
    </source>
</evidence>
<dbReference type="PROSITE" id="PS51257">
    <property type="entry name" value="PROKAR_LIPOPROTEIN"/>
    <property type="match status" value="1"/>
</dbReference>
<dbReference type="InterPro" id="IPR033138">
    <property type="entry name" value="Cu_oxidase_CS"/>
</dbReference>
<keyword evidence="8" id="KW-0677">Repeat</keyword>
<dbReference type="PRINTS" id="PR00695">
    <property type="entry name" value="CUNO2RDTASE"/>
</dbReference>
<feature type="binding site" description="type 1 copper site" evidence="12">
    <location>
        <position position="358"/>
    </location>
    <ligand>
        <name>Cu cation</name>
        <dbReference type="ChEBI" id="CHEBI:23378"/>
        <label>1</label>
    </ligand>
</feature>
<evidence type="ECO:0000256" key="14">
    <source>
        <dbReference type="SAM" id="SignalP"/>
    </source>
</evidence>
<dbReference type="PANTHER" id="PTHR11709:SF394">
    <property type="entry name" value="FI03373P-RELATED"/>
    <property type="match status" value="1"/>
</dbReference>
<dbReference type="GO" id="GO:0050421">
    <property type="term" value="F:nitrite reductase (NO-forming) activity"/>
    <property type="evidence" value="ECO:0007669"/>
    <property type="project" value="UniProtKB-EC"/>
</dbReference>
<dbReference type="AlphaFoldDB" id="A0A8J3B916"/>
<evidence type="ECO:0000313" key="17">
    <source>
        <dbReference type="EMBL" id="GGJ96777.1"/>
    </source>
</evidence>
<dbReference type="Proteomes" id="UP000637720">
    <property type="component" value="Unassembled WGS sequence"/>
</dbReference>
<evidence type="ECO:0000256" key="4">
    <source>
        <dbReference type="ARBA" id="ARBA00011233"/>
    </source>
</evidence>
<dbReference type="InterPro" id="IPR011706">
    <property type="entry name" value="Cu-oxidase_C"/>
</dbReference>
<dbReference type="RefSeq" id="WP_188816871.1">
    <property type="nucleotide sequence ID" value="NZ_BMOF01000011.1"/>
</dbReference>
<feature type="binding site" description="type 1 copper site" evidence="12">
    <location>
        <position position="161"/>
    </location>
    <ligand>
        <name>Cu cation</name>
        <dbReference type="ChEBI" id="CHEBI:23378"/>
        <label>1</label>
    </ligand>
</feature>
<dbReference type="PROSITE" id="PS00079">
    <property type="entry name" value="MULTICOPPER_OXIDASE1"/>
    <property type="match status" value="1"/>
</dbReference>
<comment type="similarity">
    <text evidence="3">Belongs to the multicopper oxidase family.</text>
</comment>
<evidence type="ECO:0000256" key="10">
    <source>
        <dbReference type="ARBA" id="ARBA00023008"/>
    </source>
</evidence>
<evidence type="ECO:0000256" key="1">
    <source>
        <dbReference type="ARBA" id="ARBA00001960"/>
    </source>
</evidence>
<evidence type="ECO:0000256" key="3">
    <source>
        <dbReference type="ARBA" id="ARBA00010609"/>
    </source>
</evidence>
<feature type="domain" description="Plastocyanin-like" evidence="15">
    <location>
        <begin position="256"/>
        <end position="369"/>
    </location>
</feature>
<evidence type="ECO:0000256" key="8">
    <source>
        <dbReference type="ARBA" id="ARBA00022737"/>
    </source>
</evidence>
<feature type="chain" id="PRO_5035207418" description="Copper-containing nitrite reductase" evidence="14">
    <location>
        <begin position="27"/>
        <end position="550"/>
    </location>
</feature>
<organism evidence="17 18">
    <name type="scientific">Calditerricola satsumensis</name>
    <dbReference type="NCBI Taxonomy" id="373054"/>
    <lineage>
        <taxon>Bacteria</taxon>
        <taxon>Bacillati</taxon>
        <taxon>Bacillota</taxon>
        <taxon>Bacilli</taxon>
        <taxon>Bacillales</taxon>
        <taxon>Bacillaceae</taxon>
        <taxon>Calditerricola</taxon>
    </lineage>
</organism>
<evidence type="ECO:0000256" key="12">
    <source>
        <dbReference type="PIRSR" id="PIRSR601287-1"/>
    </source>
</evidence>
<feature type="domain" description="Plastocyanin-like" evidence="16">
    <location>
        <begin position="78"/>
        <end position="184"/>
    </location>
</feature>
<keyword evidence="10 12" id="KW-0186">Copper</keyword>
<comment type="caution">
    <text evidence="17">The sequence shown here is derived from an EMBL/GenBank/DDBJ whole genome shotgun (WGS) entry which is preliminary data.</text>
</comment>
<keyword evidence="18" id="KW-1185">Reference proteome</keyword>
<feature type="region of interest" description="Disordered" evidence="13">
    <location>
        <begin position="33"/>
        <end position="53"/>
    </location>
</feature>
<dbReference type="InterPro" id="IPR001287">
    <property type="entry name" value="NO2-reductase_Cu"/>
</dbReference>
<evidence type="ECO:0000313" key="18">
    <source>
        <dbReference type="Proteomes" id="UP000637720"/>
    </source>
</evidence>
<dbReference type="InterPro" id="IPR011707">
    <property type="entry name" value="Cu-oxidase-like_N"/>
</dbReference>
<dbReference type="Gene3D" id="2.60.40.420">
    <property type="entry name" value="Cupredoxins - blue copper proteins"/>
    <property type="match status" value="2"/>
</dbReference>
<dbReference type="EC" id="1.7.2.1" evidence="5"/>
<protein>
    <recommendedName>
        <fullName evidence="6">Copper-containing nitrite reductase</fullName>
        <ecNumber evidence="5">1.7.2.1</ecNumber>
    </recommendedName>
</protein>
<evidence type="ECO:0000259" key="15">
    <source>
        <dbReference type="Pfam" id="PF07731"/>
    </source>
</evidence>
<dbReference type="CDD" id="cd04202">
    <property type="entry name" value="CuRO_D2_2dMcoN_like"/>
    <property type="match status" value="2"/>
</dbReference>
<dbReference type="PROSITE" id="PS00080">
    <property type="entry name" value="MULTICOPPER_OXIDASE2"/>
    <property type="match status" value="1"/>
</dbReference>
<dbReference type="CDD" id="cd13860">
    <property type="entry name" value="CuRO_1_2dMco_1"/>
    <property type="match status" value="1"/>
</dbReference>
<evidence type="ECO:0000259" key="16">
    <source>
        <dbReference type="Pfam" id="PF07732"/>
    </source>
</evidence>
<evidence type="ECO:0000256" key="13">
    <source>
        <dbReference type="SAM" id="MobiDB-lite"/>
    </source>
</evidence>
<dbReference type="GO" id="GO:0005507">
    <property type="term" value="F:copper ion binding"/>
    <property type="evidence" value="ECO:0007669"/>
    <property type="project" value="InterPro"/>
</dbReference>
<feature type="binding site" description="type 1 copper site" evidence="12">
    <location>
        <position position="121"/>
    </location>
    <ligand>
        <name>Cu cation</name>
        <dbReference type="ChEBI" id="CHEBI:23378"/>
        <label>1</label>
    </ligand>
</feature>
<reference evidence="17" key="1">
    <citation type="journal article" date="2014" name="Int. J. Syst. Evol. Microbiol.">
        <title>Complete genome sequence of Corynebacterium casei LMG S-19264T (=DSM 44701T), isolated from a smear-ripened cheese.</title>
        <authorList>
            <consortium name="US DOE Joint Genome Institute (JGI-PGF)"/>
            <person name="Walter F."/>
            <person name="Albersmeier A."/>
            <person name="Kalinowski J."/>
            <person name="Ruckert C."/>
        </authorList>
    </citation>
    <scope>NUCLEOTIDE SEQUENCE</scope>
    <source>
        <strain evidence="17">JCM 14719</strain>
    </source>
</reference>
<dbReference type="InterPro" id="IPR045087">
    <property type="entry name" value="Cu-oxidase_fam"/>
</dbReference>
<dbReference type="Pfam" id="PF07731">
    <property type="entry name" value="Cu-oxidase_2"/>
    <property type="match status" value="2"/>
</dbReference>
<reference evidence="17" key="2">
    <citation type="submission" date="2020-09" db="EMBL/GenBank/DDBJ databases">
        <authorList>
            <person name="Sun Q."/>
            <person name="Ohkuma M."/>
        </authorList>
    </citation>
    <scope>NUCLEOTIDE SEQUENCE</scope>
    <source>
        <strain evidence="17">JCM 14719</strain>
    </source>
</reference>
<sequence length="550" mass="59642">MRAFHGKWKVALLVLALAVLAGCSSADKGGTTEHVGGHGAAPAATVSSKPAQPTNVLRPDQNGEIQLVAKVAKQEVAPGVVKEVWTYNGSVPGPEIRVKQGETVRVRFKNELPVPTTIHWHGLPVPNAMDGVPGVTQNAVKPGEEFVYEFKATVSGTYMYHSHQDSANQVDRGLYGAIVVEEPQSAYDRDYTLMLDEWMKDDNAGGMDHGAMGGMMHGSGDGTAGQNMEGMHGTQGTQGMQGMHGGSGGAAQEMSMTDMMRQHMKLYDIFTVNGKSGSLIPPLKVKEGERVRLRLINIGTLPHALHLHGHAFTVVARDGQSVAEPRPMKDQLVTVAPGERVDIAFTADNPGTWYLESHDEGTAAAPGMKVAIQYEGASKQTDRPNETAKLPGVDLLNYGKAEKGPFTLDQKYDVEYTMELGTAMGKTGMVFTINGKTFPDTPPIRVKKGDLVKVRLINRSPMDEHPMHLHGHFYQVLSKNGKPLTGAPVIKDTLNVKPGEEYVVAFRADNPGHWMFHCHVLHHAAAGMVTQVRYDGYQSKVKPDPNDKPE</sequence>
<evidence type="ECO:0000256" key="5">
    <source>
        <dbReference type="ARBA" id="ARBA00011882"/>
    </source>
</evidence>
<evidence type="ECO:0000256" key="2">
    <source>
        <dbReference type="ARBA" id="ARBA00001973"/>
    </source>
</evidence>
<comment type="catalytic activity">
    <reaction evidence="11">
        <text>nitric oxide + Fe(III)-[cytochrome c] + H2O = Fe(II)-[cytochrome c] + nitrite + 2 H(+)</text>
        <dbReference type="Rhea" id="RHEA:15233"/>
        <dbReference type="Rhea" id="RHEA-COMP:10350"/>
        <dbReference type="Rhea" id="RHEA-COMP:14399"/>
        <dbReference type="ChEBI" id="CHEBI:15377"/>
        <dbReference type="ChEBI" id="CHEBI:15378"/>
        <dbReference type="ChEBI" id="CHEBI:16301"/>
        <dbReference type="ChEBI" id="CHEBI:16480"/>
        <dbReference type="ChEBI" id="CHEBI:29033"/>
        <dbReference type="ChEBI" id="CHEBI:29034"/>
        <dbReference type="EC" id="1.7.2.1"/>
    </reaction>
</comment>
<comment type="cofactor">
    <cofactor evidence="2 12">
        <name>Cu(2+)</name>
        <dbReference type="ChEBI" id="CHEBI:29036"/>
    </cofactor>
</comment>
<dbReference type="PANTHER" id="PTHR11709">
    <property type="entry name" value="MULTI-COPPER OXIDASE"/>
    <property type="match status" value="1"/>
</dbReference>
<keyword evidence="9" id="KW-0560">Oxidoreductase</keyword>
<comment type="subunit">
    <text evidence="4">Homotrimer.</text>
</comment>
<dbReference type="SUPFAM" id="SSF49503">
    <property type="entry name" value="Cupredoxins"/>
    <property type="match status" value="3"/>
</dbReference>